<reference evidence="4 5" key="1">
    <citation type="journal article" date="2020" name="Nat. Commun.">
        <title>Genome of Tripterygium wilfordii and identification of cytochrome P450 involved in triptolide biosynthesis.</title>
        <authorList>
            <person name="Tu L."/>
            <person name="Su P."/>
            <person name="Zhang Z."/>
            <person name="Gao L."/>
            <person name="Wang J."/>
            <person name="Hu T."/>
            <person name="Zhou J."/>
            <person name="Zhang Y."/>
            <person name="Zhao Y."/>
            <person name="Liu Y."/>
            <person name="Song Y."/>
            <person name="Tong Y."/>
            <person name="Lu Y."/>
            <person name="Yang J."/>
            <person name="Xu C."/>
            <person name="Jia M."/>
            <person name="Peters R.J."/>
            <person name="Huang L."/>
            <person name="Gao W."/>
        </authorList>
    </citation>
    <scope>NUCLEOTIDE SEQUENCE [LARGE SCALE GENOMIC DNA]</scope>
    <source>
        <strain evidence="5">cv. XIE 37</strain>
        <tissue evidence="4">Leaf</tissue>
    </source>
</reference>
<evidence type="ECO:0008006" key="6">
    <source>
        <dbReference type="Google" id="ProtNLM"/>
    </source>
</evidence>
<dbReference type="EMBL" id="JAAARO010000013">
    <property type="protein sequence ID" value="KAF5738707.1"/>
    <property type="molecule type" value="Genomic_DNA"/>
</dbReference>
<keyword evidence="5" id="KW-1185">Reference proteome</keyword>
<dbReference type="InterPro" id="IPR003690">
    <property type="entry name" value="MTERF"/>
</dbReference>
<dbReference type="PANTHER" id="PTHR13068:SF166">
    <property type="entry name" value="TRANSCRIPTION TERMINATION FACTOR MTERF15, MITOCHONDRIAL-LIKE"/>
    <property type="match status" value="1"/>
</dbReference>
<comment type="similarity">
    <text evidence="1">Belongs to the mTERF family.</text>
</comment>
<evidence type="ECO:0000313" key="4">
    <source>
        <dbReference type="EMBL" id="KAF5738707.1"/>
    </source>
</evidence>
<dbReference type="Gene3D" id="1.25.70.10">
    <property type="entry name" value="Transcription termination factor 3, mitochondrial"/>
    <property type="match status" value="1"/>
</dbReference>
<dbReference type="FunFam" id="1.25.70.10:FF:000001">
    <property type="entry name" value="Mitochondrial transcription termination factor-like"/>
    <property type="match status" value="1"/>
</dbReference>
<protein>
    <recommendedName>
        <fullName evidence="6">Mitochondrial transcription termination factor family protein</fullName>
    </recommendedName>
</protein>
<keyword evidence="2" id="KW-0804">Transcription</keyword>
<organism evidence="4 5">
    <name type="scientific">Tripterygium wilfordii</name>
    <name type="common">Thunder God vine</name>
    <dbReference type="NCBI Taxonomy" id="458696"/>
    <lineage>
        <taxon>Eukaryota</taxon>
        <taxon>Viridiplantae</taxon>
        <taxon>Streptophyta</taxon>
        <taxon>Embryophyta</taxon>
        <taxon>Tracheophyta</taxon>
        <taxon>Spermatophyta</taxon>
        <taxon>Magnoliopsida</taxon>
        <taxon>eudicotyledons</taxon>
        <taxon>Gunneridae</taxon>
        <taxon>Pentapetalae</taxon>
        <taxon>rosids</taxon>
        <taxon>fabids</taxon>
        <taxon>Celastrales</taxon>
        <taxon>Celastraceae</taxon>
        <taxon>Tripterygium</taxon>
    </lineage>
</organism>
<dbReference type="Proteomes" id="UP000593562">
    <property type="component" value="Unassembled WGS sequence"/>
</dbReference>
<keyword evidence="3" id="KW-0809">Transit peptide</keyword>
<evidence type="ECO:0000256" key="2">
    <source>
        <dbReference type="ARBA" id="ARBA00022472"/>
    </source>
</evidence>
<proteinExistence type="inferred from homology"/>
<gene>
    <name evidence="4" type="ORF">HS088_TW13G01608</name>
</gene>
<keyword evidence="2" id="KW-0806">Transcription termination</keyword>
<dbReference type="GO" id="GO:0006353">
    <property type="term" value="P:DNA-templated transcription termination"/>
    <property type="evidence" value="ECO:0007669"/>
    <property type="project" value="UniProtKB-KW"/>
</dbReference>
<name>A0A7J7CX66_TRIWF</name>
<dbReference type="Pfam" id="PF02536">
    <property type="entry name" value="mTERF"/>
    <property type="match status" value="2"/>
</dbReference>
<dbReference type="GO" id="GO:0003676">
    <property type="term" value="F:nucleic acid binding"/>
    <property type="evidence" value="ECO:0007669"/>
    <property type="project" value="InterPro"/>
</dbReference>
<comment type="caution">
    <text evidence="4">The sequence shown here is derived from an EMBL/GenBank/DDBJ whole genome shotgun (WGS) entry which is preliminary data.</text>
</comment>
<evidence type="ECO:0000256" key="1">
    <source>
        <dbReference type="ARBA" id="ARBA00007692"/>
    </source>
</evidence>
<sequence>MFNFLYKTFLHGRHEITASSQKLPFLLNPASLISLKFISSAANQQSFAVSYLIISCGLSPECALNASKYVRFETPEKPDSVIAFLNNHGFSKTQISVVVKKHPKLLVSDPVKTLLPKFEFCNSKGASRPLLIKLICNCPAILRMNLESRWIPIFEILKDLFKSDAKTIFVIISHPRILVQDPKPYLRPNIYALRENGVPESNIAAILYHQPRVFCTKPDKFREVVEEVKSMGLKPLSFAFVLAVRALSSLSKMTWKKKINVYKRWGWSDEDILMAFRRFPPFMICSEDKITGMMDYFVNVLGLESAFISKRPELLAYSLKKRIVPRSSVAQVLLLKGLVKACSLSRFFACPEKKFLEKFVYRYQEEAPQLLKLYTDKLDLSRQLQNE</sequence>
<evidence type="ECO:0000256" key="3">
    <source>
        <dbReference type="ARBA" id="ARBA00022946"/>
    </source>
</evidence>
<evidence type="ECO:0000313" key="5">
    <source>
        <dbReference type="Proteomes" id="UP000593562"/>
    </source>
</evidence>
<dbReference type="InParanoid" id="A0A7J7CX66"/>
<keyword evidence="2" id="KW-0805">Transcription regulation</keyword>
<dbReference type="FunCoup" id="A0A7J7CX66">
    <property type="interactions" value="176"/>
</dbReference>
<dbReference type="PANTHER" id="PTHR13068">
    <property type="entry name" value="CGI-12 PROTEIN-RELATED"/>
    <property type="match status" value="1"/>
</dbReference>
<dbReference type="OrthoDB" id="637682at2759"/>
<dbReference type="AlphaFoldDB" id="A0A7J7CX66"/>
<dbReference type="SMART" id="SM00733">
    <property type="entry name" value="Mterf"/>
    <property type="match status" value="7"/>
</dbReference>
<dbReference type="InterPro" id="IPR038538">
    <property type="entry name" value="MTERF_sf"/>
</dbReference>
<accession>A0A7J7CX66</accession>